<proteinExistence type="predicted"/>
<protein>
    <submittedName>
        <fullName evidence="1">Uncharacterized protein</fullName>
    </submittedName>
</protein>
<accession>A0A8H3BN25</accession>
<dbReference type="Proteomes" id="UP000663850">
    <property type="component" value="Unassembled WGS sequence"/>
</dbReference>
<organism evidence="1 2">
    <name type="scientific">Rhizoctonia solani</name>
    <dbReference type="NCBI Taxonomy" id="456999"/>
    <lineage>
        <taxon>Eukaryota</taxon>
        <taxon>Fungi</taxon>
        <taxon>Dikarya</taxon>
        <taxon>Basidiomycota</taxon>
        <taxon>Agaricomycotina</taxon>
        <taxon>Agaricomycetes</taxon>
        <taxon>Cantharellales</taxon>
        <taxon>Ceratobasidiaceae</taxon>
        <taxon>Rhizoctonia</taxon>
    </lineage>
</organism>
<reference evidence="1" key="1">
    <citation type="submission" date="2021-01" db="EMBL/GenBank/DDBJ databases">
        <authorList>
            <person name="Kaushik A."/>
        </authorList>
    </citation>
    <scope>NUCLEOTIDE SEQUENCE</scope>
    <source>
        <strain evidence="1">Type strain: AG8-Rh-89/</strain>
    </source>
</reference>
<evidence type="ECO:0000313" key="1">
    <source>
        <dbReference type="EMBL" id="CAE6460890.1"/>
    </source>
</evidence>
<comment type="caution">
    <text evidence="1">The sequence shown here is derived from an EMBL/GenBank/DDBJ whole genome shotgun (WGS) entry which is preliminary data.</text>
</comment>
<dbReference type="AlphaFoldDB" id="A0A8H3BN25"/>
<name>A0A8H3BN25_9AGAM</name>
<dbReference type="EMBL" id="CAJMWZ010002722">
    <property type="protein sequence ID" value="CAE6460890.1"/>
    <property type="molecule type" value="Genomic_DNA"/>
</dbReference>
<sequence length="222" mass="24831">MEGWGSSGKLQAQLLQETIHKAKEPQGENRPQVNGSGGYVVYDKLGVYFLPIDKVNELLLPEMQKQPLPNQNQLNSSVTKALLGSEEERENDDSKKWAKSIGLQTVLPENIRKLNGIMTLGDCNAPSKLQAHRLADTLRFQRTMIRKESPGCKHITAGYIVYDTKGVYFLPIKEVIRAIENALPEPEEENPGQAQLNEDITEILLSRRDDNPGLETMLPKGL</sequence>
<evidence type="ECO:0000313" key="2">
    <source>
        <dbReference type="Proteomes" id="UP000663850"/>
    </source>
</evidence>
<gene>
    <name evidence="1" type="ORF">RDB_LOCUS51416</name>
</gene>